<dbReference type="OrthoDB" id="1422241at2759"/>
<reference evidence="1" key="1">
    <citation type="submission" date="2018-05" db="EMBL/GenBank/DDBJ databases">
        <title>Draft genome of Mucuna pruriens seed.</title>
        <authorList>
            <person name="Nnadi N.E."/>
            <person name="Vos R."/>
            <person name="Hasami M.H."/>
            <person name="Devisetty U.K."/>
            <person name="Aguiy J.C."/>
        </authorList>
    </citation>
    <scope>NUCLEOTIDE SEQUENCE [LARGE SCALE GENOMIC DNA]</scope>
    <source>
        <strain evidence="1">JCA_2017</strain>
    </source>
</reference>
<sequence>MVDNIKTLKELATLDIMCQPWCIQYPKLEQGQSYELKSELVLLLPKFHGLAVEDPHKHFKESHGARNLISNMVGNTQQFDVRGQLAIGQHHISPPVKVCGICAFVEHPTDACPTLQETEPNGVEVSTIIGAYETCTIEFLEGFGRANGYKQHSISTKCDYDNLGLVNTYWTIGHHCESASPKVLNKFLLKPFLVNKQI</sequence>
<dbReference type="AlphaFoldDB" id="A0A371H8C9"/>
<accession>A0A371H8C9</accession>
<name>A0A371H8C9_MUCPR</name>
<dbReference type="EMBL" id="QJKJ01003317">
    <property type="protein sequence ID" value="RDX99054.1"/>
    <property type="molecule type" value="Genomic_DNA"/>
</dbReference>
<protein>
    <submittedName>
        <fullName evidence="1">Uncharacterized protein</fullName>
    </submittedName>
</protein>
<organism evidence="1 2">
    <name type="scientific">Mucuna pruriens</name>
    <name type="common">Velvet bean</name>
    <name type="synonym">Dolichos pruriens</name>
    <dbReference type="NCBI Taxonomy" id="157652"/>
    <lineage>
        <taxon>Eukaryota</taxon>
        <taxon>Viridiplantae</taxon>
        <taxon>Streptophyta</taxon>
        <taxon>Embryophyta</taxon>
        <taxon>Tracheophyta</taxon>
        <taxon>Spermatophyta</taxon>
        <taxon>Magnoliopsida</taxon>
        <taxon>eudicotyledons</taxon>
        <taxon>Gunneridae</taxon>
        <taxon>Pentapetalae</taxon>
        <taxon>rosids</taxon>
        <taxon>fabids</taxon>
        <taxon>Fabales</taxon>
        <taxon>Fabaceae</taxon>
        <taxon>Papilionoideae</taxon>
        <taxon>50 kb inversion clade</taxon>
        <taxon>NPAAA clade</taxon>
        <taxon>indigoferoid/millettioid clade</taxon>
        <taxon>Phaseoleae</taxon>
        <taxon>Mucuna</taxon>
    </lineage>
</organism>
<evidence type="ECO:0000313" key="2">
    <source>
        <dbReference type="Proteomes" id="UP000257109"/>
    </source>
</evidence>
<proteinExistence type="predicted"/>
<keyword evidence="2" id="KW-1185">Reference proteome</keyword>
<gene>
    <name evidence="1" type="ORF">CR513_17945</name>
</gene>
<comment type="caution">
    <text evidence="1">The sequence shown here is derived from an EMBL/GenBank/DDBJ whole genome shotgun (WGS) entry which is preliminary data.</text>
</comment>
<dbReference type="Proteomes" id="UP000257109">
    <property type="component" value="Unassembled WGS sequence"/>
</dbReference>
<evidence type="ECO:0000313" key="1">
    <source>
        <dbReference type="EMBL" id="RDX99054.1"/>
    </source>
</evidence>
<feature type="non-terminal residue" evidence="1">
    <location>
        <position position="198"/>
    </location>
</feature>